<evidence type="ECO:0000256" key="1">
    <source>
        <dbReference type="SAM" id="MobiDB-lite"/>
    </source>
</evidence>
<feature type="region of interest" description="Disordered" evidence="1">
    <location>
        <begin position="56"/>
        <end position="77"/>
    </location>
</feature>
<sequence>MTLNYLKAAAEEWRSLEADGAHIPLTDVFVLLEALERPKPRPTESTPDLAALEERLEHEGVEPPLPPLARRAGEEGKGPVSLSQALREARHLVLLGEPGAGKTTTLQYIALWFATRATGQPDGLRADLGIDEPCVPVRLDLRVLAQKLPASRAALEEALAREVDGFLREGLEVALKLVRQWRDSGLLLPLLDGLDEVAPEQREEVRKEIFRFAISSKGSKCRVVVASRTAGYAPWVAISRSSS</sequence>
<dbReference type="InterPro" id="IPR027417">
    <property type="entry name" value="P-loop_NTPase"/>
</dbReference>
<feature type="domain" description="NACHT" evidence="2">
    <location>
        <begin position="90"/>
        <end position="229"/>
    </location>
</feature>
<comment type="caution">
    <text evidence="3">The sequence shown here is derived from an EMBL/GenBank/DDBJ whole genome shotgun (WGS) entry which is preliminary data.</text>
</comment>
<dbReference type="EMBL" id="DTAB01000436">
    <property type="protein sequence ID" value="HGN86007.1"/>
    <property type="molecule type" value="Genomic_DNA"/>
</dbReference>
<evidence type="ECO:0000259" key="2">
    <source>
        <dbReference type="PROSITE" id="PS50837"/>
    </source>
</evidence>
<dbReference type="Gene3D" id="3.40.50.300">
    <property type="entry name" value="P-loop containing nucleotide triphosphate hydrolases"/>
    <property type="match status" value="1"/>
</dbReference>
<evidence type="ECO:0000313" key="3">
    <source>
        <dbReference type="EMBL" id="HGN86007.1"/>
    </source>
</evidence>
<dbReference type="SUPFAM" id="SSF52540">
    <property type="entry name" value="P-loop containing nucleoside triphosphate hydrolases"/>
    <property type="match status" value="1"/>
</dbReference>
<dbReference type="AlphaFoldDB" id="A0A7V4ANF9"/>
<proteinExistence type="predicted"/>
<dbReference type="PROSITE" id="PS50837">
    <property type="entry name" value="NACHT"/>
    <property type="match status" value="1"/>
</dbReference>
<protein>
    <recommendedName>
        <fullName evidence="2">NACHT domain-containing protein</fullName>
    </recommendedName>
</protein>
<organism evidence="3">
    <name type="scientific">Thermus tengchongensis</name>
    <dbReference type="NCBI Taxonomy" id="1214928"/>
    <lineage>
        <taxon>Bacteria</taxon>
        <taxon>Thermotogati</taxon>
        <taxon>Deinococcota</taxon>
        <taxon>Deinococci</taxon>
        <taxon>Thermales</taxon>
        <taxon>Thermaceae</taxon>
        <taxon>Thermus</taxon>
    </lineage>
</organism>
<reference evidence="3" key="1">
    <citation type="journal article" date="2020" name="mSystems">
        <title>Genome- and Community-Level Interaction Insights into Carbon Utilization and Element Cycling Functions of Hydrothermarchaeota in Hydrothermal Sediment.</title>
        <authorList>
            <person name="Zhou Z."/>
            <person name="Liu Y."/>
            <person name="Xu W."/>
            <person name="Pan J."/>
            <person name="Luo Z.H."/>
            <person name="Li M."/>
        </authorList>
    </citation>
    <scope>NUCLEOTIDE SEQUENCE [LARGE SCALE GENOMIC DNA]</scope>
    <source>
        <strain evidence="3">SpSt-611</strain>
    </source>
</reference>
<dbReference type="InterPro" id="IPR007111">
    <property type="entry name" value="NACHT_NTPase"/>
</dbReference>
<name>A0A7V4ANF9_9DEIN</name>
<accession>A0A7V4ANF9</accession>
<gene>
    <name evidence="3" type="ORF">ENT80_07590</name>
</gene>